<evidence type="ECO:0000256" key="1">
    <source>
        <dbReference type="SAM" id="Phobius"/>
    </source>
</evidence>
<dbReference type="HOGENOM" id="CLU_3149657_0_0_10"/>
<keyword evidence="1" id="KW-0472">Membrane</keyword>
<feature type="transmembrane region" description="Helical" evidence="1">
    <location>
        <begin position="26"/>
        <end position="46"/>
    </location>
</feature>
<organism evidence="2 3">
    <name type="scientific">Bacteroides pyogenes F0041</name>
    <dbReference type="NCBI Taxonomy" id="1321819"/>
    <lineage>
        <taxon>Bacteria</taxon>
        <taxon>Pseudomonadati</taxon>
        <taxon>Bacteroidota</taxon>
        <taxon>Bacteroidia</taxon>
        <taxon>Bacteroidales</taxon>
        <taxon>Bacteroidaceae</taxon>
        <taxon>Bacteroides</taxon>
    </lineage>
</organism>
<name>U2BV01_9BACE</name>
<gene>
    <name evidence="2" type="ORF">HMPREF1981_02709</name>
</gene>
<evidence type="ECO:0000313" key="2">
    <source>
        <dbReference type="EMBL" id="ERI82019.1"/>
    </source>
</evidence>
<proteinExistence type="predicted"/>
<accession>U2BV01</accession>
<evidence type="ECO:0000313" key="3">
    <source>
        <dbReference type="Proteomes" id="UP000016496"/>
    </source>
</evidence>
<keyword evidence="1" id="KW-1133">Transmembrane helix</keyword>
<dbReference type="Proteomes" id="UP000016496">
    <property type="component" value="Unassembled WGS sequence"/>
</dbReference>
<reference evidence="2 3" key="1">
    <citation type="submission" date="2013-08" db="EMBL/GenBank/DDBJ databases">
        <authorList>
            <person name="Weinstock G."/>
            <person name="Sodergren E."/>
            <person name="Wylie T."/>
            <person name="Fulton L."/>
            <person name="Fulton R."/>
            <person name="Fronick C."/>
            <person name="O'Laughlin M."/>
            <person name="Godfrey J."/>
            <person name="Miner T."/>
            <person name="Herter B."/>
            <person name="Appelbaum E."/>
            <person name="Cordes M."/>
            <person name="Lek S."/>
            <person name="Wollam A."/>
            <person name="Pepin K.H."/>
            <person name="Palsikar V.B."/>
            <person name="Mitreva M."/>
            <person name="Wilson R.K."/>
        </authorList>
    </citation>
    <scope>NUCLEOTIDE SEQUENCE [LARGE SCALE GENOMIC DNA]</scope>
    <source>
        <strain evidence="2 3">F0041</strain>
    </source>
</reference>
<protein>
    <submittedName>
        <fullName evidence="2">Uncharacterized protein</fullName>
    </submittedName>
</protein>
<keyword evidence="1" id="KW-0812">Transmembrane</keyword>
<sequence length="48" mass="5594">MCFLFFKKKCDKSRCKYTAFASNSKFFAATSFFLSASLCFLSYTVCRF</sequence>
<comment type="caution">
    <text evidence="2">The sequence shown here is derived from an EMBL/GenBank/DDBJ whole genome shotgun (WGS) entry which is preliminary data.</text>
</comment>
<dbReference type="AlphaFoldDB" id="U2BV01"/>
<dbReference type="EMBL" id="AWSV01000144">
    <property type="protein sequence ID" value="ERI82019.1"/>
    <property type="molecule type" value="Genomic_DNA"/>
</dbReference>